<accession>A0A7R9PW01</accession>
<dbReference type="Gene3D" id="1.10.20.10">
    <property type="entry name" value="Histone, subunit A"/>
    <property type="match status" value="1"/>
</dbReference>
<comment type="similarity">
    <text evidence="4">Belongs to the MCM family.</text>
</comment>
<dbReference type="Gene3D" id="2.40.50.140">
    <property type="entry name" value="Nucleic acid-binding proteins"/>
    <property type="match status" value="1"/>
</dbReference>
<gene>
    <name evidence="7" type="ORF">OSB1V03_LOCUS2833</name>
</gene>
<protein>
    <recommendedName>
        <fullName evidence="1">DNA helicase</fullName>
        <ecNumber evidence="1">3.6.4.12</ecNumber>
    </recommendedName>
</protein>
<dbReference type="Proteomes" id="UP000759131">
    <property type="component" value="Unassembled WGS sequence"/>
</dbReference>
<dbReference type="InterPro" id="IPR031327">
    <property type="entry name" value="MCM"/>
</dbReference>
<feature type="compositionally biased region" description="Basic and acidic residues" evidence="5">
    <location>
        <begin position="340"/>
        <end position="354"/>
    </location>
</feature>
<evidence type="ECO:0000259" key="6">
    <source>
        <dbReference type="PROSITE" id="PS50051"/>
    </source>
</evidence>
<name>A0A7R9PW01_9ACAR</name>
<dbReference type="AlphaFoldDB" id="A0A7R9PW01"/>
<dbReference type="PRINTS" id="PR01657">
    <property type="entry name" value="MCMFAMILY"/>
</dbReference>
<dbReference type="InterPro" id="IPR001208">
    <property type="entry name" value="MCM_dom"/>
</dbReference>
<dbReference type="GO" id="GO:0000727">
    <property type="term" value="P:double-strand break repair via break-induced replication"/>
    <property type="evidence" value="ECO:0007669"/>
    <property type="project" value="TreeGrafter"/>
</dbReference>
<feature type="domain" description="MCM C-terminal AAA(+) ATPase" evidence="6">
    <location>
        <begin position="75"/>
        <end position="199"/>
    </location>
</feature>
<proteinExistence type="inferred from homology"/>
<dbReference type="GO" id="GO:0003697">
    <property type="term" value="F:single-stranded DNA binding"/>
    <property type="evidence" value="ECO:0007669"/>
    <property type="project" value="TreeGrafter"/>
</dbReference>
<dbReference type="EMBL" id="OC855632">
    <property type="protein sequence ID" value="CAD7622370.1"/>
    <property type="molecule type" value="Genomic_DNA"/>
</dbReference>
<dbReference type="EC" id="3.6.4.12" evidence="1"/>
<evidence type="ECO:0000313" key="7">
    <source>
        <dbReference type="EMBL" id="CAD7622370.1"/>
    </source>
</evidence>
<dbReference type="GO" id="GO:0005634">
    <property type="term" value="C:nucleus"/>
    <property type="evidence" value="ECO:0007669"/>
    <property type="project" value="TreeGrafter"/>
</dbReference>
<evidence type="ECO:0000256" key="5">
    <source>
        <dbReference type="SAM" id="MobiDB-lite"/>
    </source>
</evidence>
<feature type="region of interest" description="Disordered" evidence="5">
    <location>
        <begin position="334"/>
        <end position="391"/>
    </location>
</feature>
<evidence type="ECO:0000313" key="8">
    <source>
        <dbReference type="Proteomes" id="UP000759131"/>
    </source>
</evidence>
<evidence type="ECO:0000256" key="3">
    <source>
        <dbReference type="ARBA" id="ARBA00022840"/>
    </source>
</evidence>
<dbReference type="PROSITE" id="PS00847">
    <property type="entry name" value="MCM_1"/>
    <property type="match status" value="1"/>
</dbReference>
<dbReference type="Pfam" id="PF00493">
    <property type="entry name" value="MCM"/>
    <property type="match status" value="1"/>
</dbReference>
<dbReference type="InterPro" id="IPR033762">
    <property type="entry name" value="MCM_OB"/>
</dbReference>
<dbReference type="GO" id="GO:0042555">
    <property type="term" value="C:MCM complex"/>
    <property type="evidence" value="ECO:0007669"/>
    <property type="project" value="TreeGrafter"/>
</dbReference>
<sequence>MVGPFVVNSTETIYKDFQKITIQEIPGTVPPGALPRSKEVLLYFDLIDSCKPGDEVDVVEDDIREIKDLAKKSNIKEILINSVAPSIYGHRDIKTCILLSMLSGVPKEKSGMKIRGDINVLLMGDPGTAKSQFLRFVQQTSHRAVLATGQGSSSVGLTASVRRDPVLKEWTLEGGALVLADSGICCIDEFDKMNENDRTNTRMAKFILNSHQKDVSNNDNHNPNNFHPKIPEFETEAFAKMRLSNVVSKSDVDQSIAITLQSFLSAQKYSITKQLKKKFSKYFEENNDDLLIIQQNEDIGKATITVPVSLSKATELFLKEILDKIVSNAIEENKKKKKKTVDGDTDKVDSKKSDGSVFDNSISNGKKKDNCSNIPSKNNTQSEVPNPQSKNKIIVKSMEEIFEMEKYKFLKELIKEDSDI</sequence>
<dbReference type="GO" id="GO:0043138">
    <property type="term" value="F:3'-5' DNA helicase activity"/>
    <property type="evidence" value="ECO:0007669"/>
    <property type="project" value="TreeGrafter"/>
</dbReference>
<dbReference type="SUPFAM" id="SSF50249">
    <property type="entry name" value="Nucleic acid-binding proteins"/>
    <property type="match status" value="1"/>
</dbReference>
<keyword evidence="2 4" id="KW-0547">Nucleotide-binding</keyword>
<dbReference type="GO" id="GO:0005524">
    <property type="term" value="F:ATP binding"/>
    <property type="evidence" value="ECO:0007669"/>
    <property type="project" value="UniProtKB-KW"/>
</dbReference>
<evidence type="ECO:0000256" key="4">
    <source>
        <dbReference type="RuleBase" id="RU004070"/>
    </source>
</evidence>
<keyword evidence="3 4" id="KW-0067">ATP-binding</keyword>
<feature type="compositionally biased region" description="Polar residues" evidence="5">
    <location>
        <begin position="371"/>
        <end position="391"/>
    </location>
</feature>
<dbReference type="PROSITE" id="PS50051">
    <property type="entry name" value="MCM_2"/>
    <property type="match status" value="1"/>
</dbReference>
<dbReference type="PANTHER" id="PTHR11630:SF44">
    <property type="entry name" value="DNA REPLICATION LICENSING FACTOR MCM2"/>
    <property type="match status" value="1"/>
</dbReference>
<dbReference type="InterPro" id="IPR027417">
    <property type="entry name" value="P-loop_NTPase"/>
</dbReference>
<dbReference type="EMBL" id="CAJPIZ010001057">
    <property type="protein sequence ID" value="CAG2102800.1"/>
    <property type="molecule type" value="Genomic_DNA"/>
</dbReference>
<keyword evidence="8" id="KW-1185">Reference proteome</keyword>
<dbReference type="GO" id="GO:0017116">
    <property type="term" value="F:single-stranded DNA helicase activity"/>
    <property type="evidence" value="ECO:0007669"/>
    <property type="project" value="TreeGrafter"/>
</dbReference>
<dbReference type="PANTHER" id="PTHR11630">
    <property type="entry name" value="DNA REPLICATION LICENSING FACTOR MCM FAMILY MEMBER"/>
    <property type="match status" value="1"/>
</dbReference>
<evidence type="ECO:0000256" key="2">
    <source>
        <dbReference type="ARBA" id="ARBA00022741"/>
    </source>
</evidence>
<reference evidence="7" key="1">
    <citation type="submission" date="2020-11" db="EMBL/GenBank/DDBJ databases">
        <authorList>
            <person name="Tran Van P."/>
        </authorList>
    </citation>
    <scope>NUCLEOTIDE SEQUENCE</scope>
</reference>
<organism evidence="7">
    <name type="scientific">Medioppia subpectinata</name>
    <dbReference type="NCBI Taxonomy" id="1979941"/>
    <lineage>
        <taxon>Eukaryota</taxon>
        <taxon>Metazoa</taxon>
        <taxon>Ecdysozoa</taxon>
        <taxon>Arthropoda</taxon>
        <taxon>Chelicerata</taxon>
        <taxon>Arachnida</taxon>
        <taxon>Acari</taxon>
        <taxon>Acariformes</taxon>
        <taxon>Sarcoptiformes</taxon>
        <taxon>Oribatida</taxon>
        <taxon>Brachypylina</taxon>
        <taxon>Oppioidea</taxon>
        <taxon>Oppiidae</taxon>
        <taxon>Medioppia</taxon>
    </lineage>
</organism>
<evidence type="ECO:0000256" key="1">
    <source>
        <dbReference type="ARBA" id="ARBA00012551"/>
    </source>
</evidence>
<dbReference type="OrthoDB" id="6782233at2759"/>
<keyword evidence="4" id="KW-0238">DNA-binding</keyword>
<dbReference type="InterPro" id="IPR012340">
    <property type="entry name" value="NA-bd_OB-fold"/>
</dbReference>
<dbReference type="Gene3D" id="3.40.50.300">
    <property type="entry name" value="P-loop containing nucleotide triphosphate hydrolases"/>
    <property type="match status" value="2"/>
</dbReference>
<dbReference type="SUPFAM" id="SSF52540">
    <property type="entry name" value="P-loop containing nucleoside triphosphate hydrolases"/>
    <property type="match status" value="1"/>
</dbReference>
<dbReference type="GO" id="GO:1902975">
    <property type="term" value="P:mitotic DNA replication initiation"/>
    <property type="evidence" value="ECO:0007669"/>
    <property type="project" value="TreeGrafter"/>
</dbReference>
<dbReference type="Pfam" id="PF17207">
    <property type="entry name" value="MCM_OB"/>
    <property type="match status" value="1"/>
</dbReference>
<dbReference type="InterPro" id="IPR018525">
    <property type="entry name" value="MCM_CS"/>
</dbReference>
<dbReference type="InterPro" id="IPR009072">
    <property type="entry name" value="Histone-fold"/>
</dbReference>
<dbReference type="SMART" id="SM00350">
    <property type="entry name" value="MCM"/>
    <property type="match status" value="1"/>
</dbReference>
<dbReference type="GO" id="GO:0046982">
    <property type="term" value="F:protein heterodimerization activity"/>
    <property type="evidence" value="ECO:0007669"/>
    <property type="project" value="InterPro"/>
</dbReference>